<dbReference type="InterPro" id="IPR010982">
    <property type="entry name" value="Lambda_DNA-bd_dom_sf"/>
</dbReference>
<feature type="domain" description="Peptidase S24/S26A/S26B/S26C" evidence="5">
    <location>
        <begin position="144"/>
        <end position="241"/>
    </location>
</feature>
<evidence type="ECO:0000259" key="5">
    <source>
        <dbReference type="Pfam" id="PF00717"/>
    </source>
</evidence>
<proteinExistence type="predicted"/>
<feature type="region of interest" description="Disordered" evidence="4">
    <location>
        <begin position="86"/>
        <end position="105"/>
    </location>
</feature>
<sequence length="248" mass="27756">MTNHNVLTFAQRLNTICDEQGIPVRGRARYLQENLPYRLSLTGIRKWLIGEAIPETSKLINIAELLGTTVECLLGSRHTQEIKQPEISHHSSSVITANTTPEESTRNFKPLAKHQSRVLPLLTPDQVLKQSIASLPIRSVTKWITVSDDIPAQAFAMQVDGNSMCNPNGFPSIPEGSTVIIEPGHEIQHGKIVVVTDYHSNDYVSVKKLEIDGPHQLLVSLNTIYPPLEFDTDRFRIIGYVKQIMMTL</sequence>
<dbReference type="GO" id="GO:0003677">
    <property type="term" value="F:DNA binding"/>
    <property type="evidence" value="ECO:0007669"/>
    <property type="project" value="UniProtKB-KW"/>
</dbReference>
<reference evidence="6 7" key="1">
    <citation type="submission" date="2016-12" db="EMBL/GenBank/DDBJ databases">
        <authorList>
            <person name="Song W.-J."/>
            <person name="Kurnit D.M."/>
        </authorList>
    </citation>
    <scope>NUCLEOTIDE SEQUENCE [LARGE SCALE GENOMIC DNA]</scope>
    <source>
        <strain evidence="6 7">CECT 9026</strain>
    </source>
</reference>
<evidence type="ECO:0000256" key="2">
    <source>
        <dbReference type="ARBA" id="ARBA00023125"/>
    </source>
</evidence>
<evidence type="ECO:0000256" key="3">
    <source>
        <dbReference type="ARBA" id="ARBA00023163"/>
    </source>
</evidence>
<keyword evidence="1" id="KW-0805">Transcription regulation</keyword>
<keyword evidence="3" id="KW-0804">Transcription</keyword>
<dbReference type="PANTHER" id="PTHR40661:SF3">
    <property type="entry name" value="FELS-1 PROPHAGE TRANSCRIPTIONAL REGULATOR"/>
    <property type="match status" value="1"/>
</dbReference>
<evidence type="ECO:0000313" key="6">
    <source>
        <dbReference type="EMBL" id="SIO94974.1"/>
    </source>
</evidence>
<dbReference type="Proteomes" id="UP000184774">
    <property type="component" value="Unassembled WGS sequence"/>
</dbReference>
<dbReference type="RefSeq" id="WP_074373472.1">
    <property type="nucleotide sequence ID" value="NZ_AP024907.1"/>
</dbReference>
<dbReference type="InterPro" id="IPR036286">
    <property type="entry name" value="LexA/Signal_pep-like_sf"/>
</dbReference>
<accession>A0A1N6M6C2</accession>
<dbReference type="Gene3D" id="2.10.109.10">
    <property type="entry name" value="Umud Fragment, subunit A"/>
    <property type="match status" value="1"/>
</dbReference>
<dbReference type="EMBL" id="FSSB01000016">
    <property type="protein sequence ID" value="SIO94974.1"/>
    <property type="molecule type" value="Genomic_DNA"/>
</dbReference>
<organism evidence="6 7">
    <name type="scientific">Vibrio spartinae</name>
    <dbReference type="NCBI Taxonomy" id="1918945"/>
    <lineage>
        <taxon>Bacteria</taxon>
        <taxon>Pseudomonadati</taxon>
        <taxon>Pseudomonadota</taxon>
        <taxon>Gammaproteobacteria</taxon>
        <taxon>Vibrionales</taxon>
        <taxon>Vibrionaceae</taxon>
        <taxon>Vibrio</taxon>
    </lineage>
</organism>
<evidence type="ECO:0000256" key="1">
    <source>
        <dbReference type="ARBA" id="ARBA00023015"/>
    </source>
</evidence>
<dbReference type="SUPFAM" id="SSF51306">
    <property type="entry name" value="LexA/Signal peptidase"/>
    <property type="match status" value="1"/>
</dbReference>
<name>A0A1N6M6C2_9VIBR</name>
<dbReference type="InterPro" id="IPR015927">
    <property type="entry name" value="Peptidase_S24_S26A/B/C"/>
</dbReference>
<keyword evidence="2" id="KW-0238">DNA-binding</keyword>
<feature type="compositionally biased region" description="Polar residues" evidence="4">
    <location>
        <begin position="90"/>
        <end position="102"/>
    </location>
</feature>
<dbReference type="CDD" id="cd06529">
    <property type="entry name" value="S24_LexA-like"/>
    <property type="match status" value="1"/>
</dbReference>
<evidence type="ECO:0000256" key="4">
    <source>
        <dbReference type="SAM" id="MobiDB-lite"/>
    </source>
</evidence>
<gene>
    <name evidence="6" type="ORF">VSP9026_02711</name>
</gene>
<dbReference type="AlphaFoldDB" id="A0A1N6M6C2"/>
<dbReference type="PANTHER" id="PTHR40661">
    <property type="match status" value="1"/>
</dbReference>
<dbReference type="Gene3D" id="1.10.260.40">
    <property type="entry name" value="lambda repressor-like DNA-binding domains"/>
    <property type="match status" value="1"/>
</dbReference>
<dbReference type="OrthoDB" id="9791537at2"/>
<dbReference type="Pfam" id="PF00717">
    <property type="entry name" value="Peptidase_S24"/>
    <property type="match status" value="1"/>
</dbReference>
<evidence type="ECO:0000313" key="7">
    <source>
        <dbReference type="Proteomes" id="UP000184774"/>
    </source>
</evidence>
<protein>
    <submittedName>
        <fullName evidence="6">LexA repressor</fullName>
    </submittedName>
</protein>
<dbReference type="InterPro" id="IPR039418">
    <property type="entry name" value="LexA-like"/>
</dbReference>